<dbReference type="GO" id="GO:0009055">
    <property type="term" value="F:electron transfer activity"/>
    <property type="evidence" value="ECO:0007669"/>
    <property type="project" value="InterPro"/>
</dbReference>
<dbReference type="SUPFAM" id="SSF46626">
    <property type="entry name" value="Cytochrome c"/>
    <property type="match status" value="1"/>
</dbReference>
<feature type="chain" id="PRO_5026710860" description="Cytochrome C Planctomycete-type domain-containing protein" evidence="1">
    <location>
        <begin position="25"/>
        <end position="131"/>
    </location>
</feature>
<name>A0A6N4SN08_CYTH3</name>
<proteinExistence type="predicted"/>
<evidence type="ECO:0008006" key="4">
    <source>
        <dbReference type="Google" id="ProtNLM"/>
    </source>
</evidence>
<feature type="signal peptide" evidence="1">
    <location>
        <begin position="1"/>
        <end position="24"/>
    </location>
</feature>
<dbReference type="EMBL" id="CP000383">
    <property type="protein sequence ID" value="ABG57638.1"/>
    <property type="molecule type" value="Genomic_DNA"/>
</dbReference>
<organism evidence="2 3">
    <name type="scientific">Cytophaga hutchinsonii (strain ATCC 33406 / DSM 1761 / CIP 103989 / NBRC 15051 / NCIMB 9469 / D465)</name>
    <dbReference type="NCBI Taxonomy" id="269798"/>
    <lineage>
        <taxon>Bacteria</taxon>
        <taxon>Pseudomonadati</taxon>
        <taxon>Bacteroidota</taxon>
        <taxon>Cytophagia</taxon>
        <taxon>Cytophagales</taxon>
        <taxon>Cytophagaceae</taxon>
        <taxon>Cytophaga</taxon>
    </lineage>
</organism>
<dbReference type="InterPro" id="IPR036909">
    <property type="entry name" value="Cyt_c-like_dom_sf"/>
</dbReference>
<evidence type="ECO:0000313" key="3">
    <source>
        <dbReference type="Proteomes" id="UP000001822"/>
    </source>
</evidence>
<gene>
    <name evidence="2" type="ordered locus">CHU_0348</name>
</gene>
<reference evidence="2 3" key="1">
    <citation type="journal article" date="2007" name="Appl. Environ. Microbiol.">
        <title>Genome sequence of the cellulolytic gliding bacterium Cytophaga hutchinsonii.</title>
        <authorList>
            <person name="Xie G."/>
            <person name="Bruce D.C."/>
            <person name="Challacombe J.F."/>
            <person name="Chertkov O."/>
            <person name="Detter J.C."/>
            <person name="Gilna P."/>
            <person name="Han C.S."/>
            <person name="Lucas S."/>
            <person name="Misra M."/>
            <person name="Myers G.L."/>
            <person name="Richardson P."/>
            <person name="Tapia R."/>
            <person name="Thayer N."/>
            <person name="Thompson L.S."/>
            <person name="Brettin T.S."/>
            <person name="Henrissat B."/>
            <person name="Wilson D.B."/>
            <person name="McBride M.J."/>
        </authorList>
    </citation>
    <scope>NUCLEOTIDE SEQUENCE [LARGE SCALE GENOMIC DNA]</scope>
    <source>
        <strain evidence="3">ATCC 33406 / DSM 1761 / CIP 103989 / NBRC 15051 / NCIMB 9469 / D465</strain>
    </source>
</reference>
<dbReference type="RefSeq" id="WP_011583754.1">
    <property type="nucleotide sequence ID" value="NC_008255.1"/>
</dbReference>
<dbReference type="GO" id="GO:0020037">
    <property type="term" value="F:heme binding"/>
    <property type="evidence" value="ECO:0007669"/>
    <property type="project" value="InterPro"/>
</dbReference>
<evidence type="ECO:0000313" key="2">
    <source>
        <dbReference type="EMBL" id="ABG57638.1"/>
    </source>
</evidence>
<keyword evidence="1" id="KW-0732">Signal</keyword>
<dbReference type="OrthoDB" id="1450284at2"/>
<accession>A0A6N4SN08</accession>
<dbReference type="Proteomes" id="UP000001822">
    <property type="component" value="Chromosome"/>
</dbReference>
<dbReference type="KEGG" id="chu:CHU_0348"/>
<dbReference type="AlphaFoldDB" id="A0A6N4SN08"/>
<evidence type="ECO:0000256" key="1">
    <source>
        <dbReference type="SAM" id="SignalP"/>
    </source>
</evidence>
<keyword evidence="3" id="KW-1185">Reference proteome</keyword>
<sequence>MRTSMHVYSVIILCAAGALFNNCAYHSGEEPVPSNRDVRYSVDVKPILIKHCYSCHTDTSTHPDRSGYAFFNDFNELKKELKPSTANTAYTILVARLKYIESPGMPYKQTPLSDSLIQVIQDWILIGAPEN</sequence>
<protein>
    <recommendedName>
        <fullName evidence="4">Cytochrome C Planctomycete-type domain-containing protein</fullName>
    </recommendedName>
</protein>